<evidence type="ECO:0000259" key="4">
    <source>
        <dbReference type="PROSITE" id="PS50956"/>
    </source>
</evidence>
<dbReference type="Pfam" id="PF13412">
    <property type="entry name" value="HTH_24"/>
    <property type="match status" value="1"/>
</dbReference>
<dbReference type="Pfam" id="PF01037">
    <property type="entry name" value="AsnC_trans_reg"/>
    <property type="match status" value="1"/>
</dbReference>
<dbReference type="CDD" id="cd00090">
    <property type="entry name" value="HTH_ARSR"/>
    <property type="match status" value="1"/>
</dbReference>
<keyword evidence="3" id="KW-0804">Transcription</keyword>
<keyword evidence="1" id="KW-0805">Transcription regulation</keyword>
<dbReference type="Proteomes" id="UP000565262">
    <property type="component" value="Unassembled WGS sequence"/>
</dbReference>
<evidence type="ECO:0000256" key="2">
    <source>
        <dbReference type="ARBA" id="ARBA00023125"/>
    </source>
</evidence>
<accession>A0A839IU36</accession>
<dbReference type="InterPro" id="IPR019888">
    <property type="entry name" value="Tscrpt_reg_AsnC-like"/>
</dbReference>
<gene>
    <name evidence="5" type="ORF">H4O21_19835</name>
</gene>
<dbReference type="PANTHER" id="PTHR30154">
    <property type="entry name" value="LEUCINE-RESPONSIVE REGULATORY PROTEIN"/>
    <property type="match status" value="1"/>
</dbReference>
<dbReference type="PANTHER" id="PTHR30154:SF34">
    <property type="entry name" value="TRANSCRIPTIONAL REGULATOR AZLB"/>
    <property type="match status" value="1"/>
</dbReference>
<dbReference type="GO" id="GO:0005829">
    <property type="term" value="C:cytosol"/>
    <property type="evidence" value="ECO:0007669"/>
    <property type="project" value="TreeGrafter"/>
</dbReference>
<dbReference type="PRINTS" id="PR00033">
    <property type="entry name" value="HTHASNC"/>
</dbReference>
<feature type="domain" description="HTH asnC-type" evidence="4">
    <location>
        <begin position="6"/>
        <end position="67"/>
    </location>
</feature>
<evidence type="ECO:0000313" key="5">
    <source>
        <dbReference type="EMBL" id="MBB1488865.1"/>
    </source>
</evidence>
<evidence type="ECO:0000256" key="1">
    <source>
        <dbReference type="ARBA" id="ARBA00023015"/>
    </source>
</evidence>
<dbReference type="EMBL" id="JACJFM010000037">
    <property type="protein sequence ID" value="MBB1488865.1"/>
    <property type="molecule type" value="Genomic_DNA"/>
</dbReference>
<reference evidence="5 6" key="1">
    <citation type="submission" date="2020-08" db="EMBL/GenBank/DDBJ databases">
        <title>Oceanospirillum sp. nov. isolated from marine sediment.</title>
        <authorList>
            <person name="Ji X."/>
        </authorList>
    </citation>
    <scope>NUCLEOTIDE SEQUENCE [LARGE SCALE GENOMIC DNA]</scope>
    <source>
        <strain evidence="5 6">D5</strain>
    </source>
</reference>
<dbReference type="GO" id="GO:0006355">
    <property type="term" value="P:regulation of DNA-templated transcription"/>
    <property type="evidence" value="ECO:0007669"/>
    <property type="project" value="UniProtKB-ARBA"/>
</dbReference>
<dbReference type="GO" id="GO:0043200">
    <property type="term" value="P:response to amino acid"/>
    <property type="evidence" value="ECO:0007669"/>
    <property type="project" value="TreeGrafter"/>
</dbReference>
<dbReference type="InterPro" id="IPR000485">
    <property type="entry name" value="AsnC-type_HTH_dom"/>
</dbReference>
<dbReference type="InterPro" id="IPR019887">
    <property type="entry name" value="Tscrpt_reg_AsnC/Lrp_C"/>
</dbReference>
<dbReference type="SUPFAM" id="SSF54909">
    <property type="entry name" value="Dimeric alpha+beta barrel"/>
    <property type="match status" value="1"/>
</dbReference>
<dbReference type="Gene3D" id="3.30.70.920">
    <property type="match status" value="1"/>
</dbReference>
<evidence type="ECO:0000256" key="3">
    <source>
        <dbReference type="ARBA" id="ARBA00023163"/>
    </source>
</evidence>
<organism evidence="5 6">
    <name type="scientific">Oceanospirillum sediminis</name>
    <dbReference type="NCBI Taxonomy" id="2760088"/>
    <lineage>
        <taxon>Bacteria</taxon>
        <taxon>Pseudomonadati</taxon>
        <taxon>Pseudomonadota</taxon>
        <taxon>Gammaproteobacteria</taxon>
        <taxon>Oceanospirillales</taxon>
        <taxon>Oceanospirillaceae</taxon>
        <taxon>Oceanospirillum</taxon>
    </lineage>
</organism>
<dbReference type="InterPro" id="IPR036388">
    <property type="entry name" value="WH-like_DNA-bd_sf"/>
</dbReference>
<sequence length="157" mass="18123">MQEIALDRYDISILNILQQNCQVPRLELAERVGLSSSQCFRRLKRLEDVGIIERYAAVLNREKAGMDVSVAMMVQYRKSEVNAREKTIQLIEQTPVIYECFSVTGEYDFLLRVYCKTMKEFNTLVNETFQTSFISGLHSYMLMSCIKDAPVLTLSDD</sequence>
<dbReference type="GO" id="GO:0043565">
    <property type="term" value="F:sequence-specific DNA binding"/>
    <property type="evidence" value="ECO:0007669"/>
    <property type="project" value="InterPro"/>
</dbReference>
<evidence type="ECO:0000313" key="6">
    <source>
        <dbReference type="Proteomes" id="UP000565262"/>
    </source>
</evidence>
<dbReference type="Gene3D" id="1.10.10.10">
    <property type="entry name" value="Winged helix-like DNA-binding domain superfamily/Winged helix DNA-binding domain"/>
    <property type="match status" value="1"/>
</dbReference>
<dbReference type="InterPro" id="IPR019885">
    <property type="entry name" value="Tscrpt_reg_HTH_AsnC-type_CS"/>
</dbReference>
<proteinExistence type="predicted"/>
<keyword evidence="6" id="KW-1185">Reference proteome</keyword>
<dbReference type="InterPro" id="IPR036390">
    <property type="entry name" value="WH_DNA-bd_sf"/>
</dbReference>
<name>A0A839IU36_9GAMM</name>
<dbReference type="PROSITE" id="PS50956">
    <property type="entry name" value="HTH_ASNC_2"/>
    <property type="match status" value="1"/>
</dbReference>
<dbReference type="SMART" id="SM00344">
    <property type="entry name" value="HTH_ASNC"/>
    <property type="match status" value="1"/>
</dbReference>
<dbReference type="SUPFAM" id="SSF46785">
    <property type="entry name" value="Winged helix' DNA-binding domain"/>
    <property type="match status" value="1"/>
</dbReference>
<dbReference type="InterPro" id="IPR011991">
    <property type="entry name" value="ArsR-like_HTH"/>
</dbReference>
<dbReference type="PROSITE" id="PS00519">
    <property type="entry name" value="HTH_ASNC_1"/>
    <property type="match status" value="1"/>
</dbReference>
<comment type="caution">
    <text evidence="5">The sequence shown here is derived from an EMBL/GenBank/DDBJ whole genome shotgun (WGS) entry which is preliminary data.</text>
</comment>
<protein>
    <submittedName>
        <fullName evidence="5">Lrp/AsnC family transcriptional regulator</fullName>
    </submittedName>
</protein>
<dbReference type="AlphaFoldDB" id="A0A839IU36"/>
<dbReference type="InterPro" id="IPR011008">
    <property type="entry name" value="Dimeric_a/b-barrel"/>
</dbReference>
<keyword evidence="2" id="KW-0238">DNA-binding</keyword>
<dbReference type="RefSeq" id="WP_182810637.1">
    <property type="nucleotide sequence ID" value="NZ_JACJFM010000037.1"/>
</dbReference>